<reference evidence="1" key="1">
    <citation type="submission" date="2020-04" db="EMBL/GenBank/DDBJ databases">
        <authorList>
            <person name="Alioto T."/>
            <person name="Alioto T."/>
            <person name="Gomez Garrido J."/>
        </authorList>
    </citation>
    <scope>NUCLEOTIDE SEQUENCE</scope>
    <source>
        <strain evidence="1">A484AB</strain>
    </source>
</reference>
<protein>
    <submittedName>
        <fullName evidence="1">Uncharacterized protein</fullName>
    </submittedName>
</protein>
<accession>A0A7D9K6Y5</accession>
<keyword evidence="2" id="KW-1185">Reference proteome</keyword>
<dbReference type="EMBL" id="CACRXK020029867">
    <property type="protein sequence ID" value="CAB4042306.1"/>
    <property type="molecule type" value="Genomic_DNA"/>
</dbReference>
<feature type="non-terminal residue" evidence="1">
    <location>
        <position position="1"/>
    </location>
</feature>
<comment type="caution">
    <text evidence="1">The sequence shown here is derived from an EMBL/GenBank/DDBJ whole genome shotgun (WGS) entry which is preliminary data.</text>
</comment>
<gene>
    <name evidence="1" type="ORF">PACLA_8A010442</name>
</gene>
<evidence type="ECO:0000313" key="2">
    <source>
        <dbReference type="Proteomes" id="UP001152795"/>
    </source>
</evidence>
<sequence length="154" mass="17369">NILYYTLLIVVAYVISIDTLPAKQPSKQPPVSCEANRQTLYNFNRLPSYIDNLTCHQNPQHDCYSAFGSVMVVDKTSRNMGTLSVVVACLRRVTCQKKNIKIQQYVDASSNVVYKISCNKPEEEISIMLPTKIMNGQLVYKKVVYDCRCSCSGT</sequence>
<proteinExistence type="predicted"/>
<evidence type="ECO:0000313" key="1">
    <source>
        <dbReference type="EMBL" id="CAB4042306.1"/>
    </source>
</evidence>
<name>A0A7D9K6Y5_PARCT</name>
<dbReference type="Proteomes" id="UP001152795">
    <property type="component" value="Unassembled WGS sequence"/>
</dbReference>
<dbReference type="AlphaFoldDB" id="A0A7D9K6Y5"/>
<organism evidence="1 2">
    <name type="scientific">Paramuricea clavata</name>
    <name type="common">Red gorgonian</name>
    <name type="synonym">Violescent sea-whip</name>
    <dbReference type="NCBI Taxonomy" id="317549"/>
    <lineage>
        <taxon>Eukaryota</taxon>
        <taxon>Metazoa</taxon>
        <taxon>Cnidaria</taxon>
        <taxon>Anthozoa</taxon>
        <taxon>Octocorallia</taxon>
        <taxon>Malacalcyonacea</taxon>
        <taxon>Plexauridae</taxon>
        <taxon>Paramuricea</taxon>
    </lineage>
</organism>